<dbReference type="GO" id="GO:0004674">
    <property type="term" value="F:protein serine/threonine kinase activity"/>
    <property type="evidence" value="ECO:0007669"/>
    <property type="project" value="UniProtKB-KW"/>
</dbReference>
<dbReference type="FunFam" id="3.30.200.20:FF:000043">
    <property type="entry name" value="Wall-associated receptor kinase 2"/>
    <property type="match status" value="1"/>
</dbReference>
<keyword evidence="4" id="KW-0808">Transferase</keyword>
<dbReference type="PROSITE" id="PS50011">
    <property type="entry name" value="PROTEIN_KINASE_DOM"/>
    <property type="match status" value="1"/>
</dbReference>
<dbReference type="GO" id="GO:0005524">
    <property type="term" value="F:ATP binding"/>
    <property type="evidence" value="ECO:0007669"/>
    <property type="project" value="UniProtKB-KW"/>
</dbReference>
<keyword evidence="19" id="KW-1185">Reference proteome</keyword>
<evidence type="ECO:0000256" key="15">
    <source>
        <dbReference type="ARBA" id="ARBA00047951"/>
    </source>
</evidence>
<protein>
    <submittedName>
        <fullName evidence="20">Wall-associated receptor kinase-like 1</fullName>
    </submittedName>
</protein>
<proteinExistence type="predicted"/>
<evidence type="ECO:0000256" key="17">
    <source>
        <dbReference type="SAM" id="SignalP"/>
    </source>
</evidence>
<feature type="chain" id="PRO_5027893204" evidence="17">
    <location>
        <begin position="18"/>
        <end position="994"/>
    </location>
</feature>
<keyword evidence="6 17" id="KW-0732">Signal</keyword>
<evidence type="ECO:0000256" key="13">
    <source>
        <dbReference type="ARBA" id="ARBA00023180"/>
    </source>
</evidence>
<evidence type="ECO:0000256" key="6">
    <source>
        <dbReference type="ARBA" id="ARBA00022729"/>
    </source>
</evidence>
<evidence type="ECO:0000256" key="1">
    <source>
        <dbReference type="ARBA" id="ARBA00004479"/>
    </source>
</evidence>
<evidence type="ECO:0000313" key="20">
    <source>
        <dbReference type="RefSeq" id="XP_022722500.1"/>
    </source>
</evidence>
<feature type="transmembrane region" description="Helical" evidence="16">
    <location>
        <begin position="590"/>
        <end position="613"/>
    </location>
</feature>
<keyword evidence="11 16" id="KW-0472">Membrane</keyword>
<dbReference type="PROSITE" id="PS00108">
    <property type="entry name" value="PROTEIN_KINASE_ST"/>
    <property type="match status" value="1"/>
</dbReference>
<evidence type="ECO:0000256" key="12">
    <source>
        <dbReference type="ARBA" id="ARBA00023157"/>
    </source>
</evidence>
<dbReference type="Gene3D" id="3.30.200.20">
    <property type="entry name" value="Phosphorylase Kinase, domain 1"/>
    <property type="match status" value="1"/>
</dbReference>
<dbReference type="SUPFAM" id="SSF56112">
    <property type="entry name" value="Protein kinase-like (PK-like)"/>
    <property type="match status" value="1"/>
</dbReference>
<dbReference type="CDD" id="cd14066">
    <property type="entry name" value="STKc_IRAK"/>
    <property type="match status" value="1"/>
</dbReference>
<dbReference type="GO" id="GO:0007166">
    <property type="term" value="P:cell surface receptor signaling pathway"/>
    <property type="evidence" value="ECO:0007669"/>
    <property type="project" value="InterPro"/>
</dbReference>
<evidence type="ECO:0000256" key="7">
    <source>
        <dbReference type="ARBA" id="ARBA00022741"/>
    </source>
</evidence>
<comment type="subcellular location">
    <subcellularLocation>
        <location evidence="1">Membrane</location>
        <topology evidence="1">Single-pass type I membrane protein</topology>
    </subcellularLocation>
</comment>
<dbReference type="GeneID" id="111279740"/>
<keyword evidence="5 16" id="KW-0812">Transmembrane</keyword>
<dbReference type="RefSeq" id="XP_022722500.1">
    <property type="nucleotide sequence ID" value="XM_022866765.1"/>
</dbReference>
<reference evidence="20" key="1">
    <citation type="submission" date="2025-08" db="UniProtKB">
        <authorList>
            <consortium name="RefSeq"/>
        </authorList>
    </citation>
    <scope>IDENTIFICATION</scope>
    <source>
        <tissue evidence="20">Fruit stalk</tissue>
    </source>
</reference>
<feature type="signal peptide" evidence="17">
    <location>
        <begin position="1"/>
        <end position="17"/>
    </location>
</feature>
<dbReference type="GO" id="GO:0030247">
    <property type="term" value="F:polysaccharide binding"/>
    <property type="evidence" value="ECO:0007669"/>
    <property type="project" value="InterPro"/>
</dbReference>
<dbReference type="Proteomes" id="UP000515121">
    <property type="component" value="Unplaced"/>
</dbReference>
<evidence type="ECO:0000256" key="8">
    <source>
        <dbReference type="ARBA" id="ARBA00022777"/>
    </source>
</evidence>
<comment type="catalytic activity">
    <reaction evidence="15">
        <text>L-threonyl-[protein] + ATP = O-phospho-L-threonyl-[protein] + ADP + H(+)</text>
        <dbReference type="Rhea" id="RHEA:46608"/>
        <dbReference type="Rhea" id="RHEA-COMP:11060"/>
        <dbReference type="Rhea" id="RHEA-COMP:11605"/>
        <dbReference type="ChEBI" id="CHEBI:15378"/>
        <dbReference type="ChEBI" id="CHEBI:30013"/>
        <dbReference type="ChEBI" id="CHEBI:30616"/>
        <dbReference type="ChEBI" id="CHEBI:61977"/>
        <dbReference type="ChEBI" id="CHEBI:456216"/>
    </reaction>
</comment>
<dbReference type="AlphaFoldDB" id="A0A6P5X297"/>
<keyword evidence="10 16" id="KW-1133">Transmembrane helix</keyword>
<keyword evidence="13" id="KW-0325">Glycoprotein</keyword>
<organism evidence="19 20">
    <name type="scientific">Durio zibethinus</name>
    <name type="common">Durian</name>
    <dbReference type="NCBI Taxonomy" id="66656"/>
    <lineage>
        <taxon>Eukaryota</taxon>
        <taxon>Viridiplantae</taxon>
        <taxon>Streptophyta</taxon>
        <taxon>Embryophyta</taxon>
        <taxon>Tracheophyta</taxon>
        <taxon>Spermatophyta</taxon>
        <taxon>Magnoliopsida</taxon>
        <taxon>eudicotyledons</taxon>
        <taxon>Gunneridae</taxon>
        <taxon>Pentapetalae</taxon>
        <taxon>rosids</taxon>
        <taxon>malvids</taxon>
        <taxon>Malvales</taxon>
        <taxon>Malvaceae</taxon>
        <taxon>Helicteroideae</taxon>
        <taxon>Durio</taxon>
    </lineage>
</organism>
<dbReference type="InterPro" id="IPR025287">
    <property type="entry name" value="WAK_GUB"/>
</dbReference>
<dbReference type="InterPro" id="IPR008271">
    <property type="entry name" value="Ser/Thr_kinase_AS"/>
</dbReference>
<dbReference type="Pfam" id="PF13947">
    <property type="entry name" value="GUB_WAK_bind"/>
    <property type="match status" value="1"/>
</dbReference>
<evidence type="ECO:0000256" key="10">
    <source>
        <dbReference type="ARBA" id="ARBA00022989"/>
    </source>
</evidence>
<accession>A0A6P5X297</accession>
<dbReference type="FunFam" id="1.10.510.10:FF:000084">
    <property type="entry name" value="Wall-associated receptor kinase 2"/>
    <property type="match status" value="1"/>
</dbReference>
<sequence>MGIYFILLLWLIQAATSQETNEFVCNETCGDVVIPSPFGITTGCYKNSWFRVTCNKTANGLKPFISRINLELLDSFWSDGAVAVNNPVTYLNCGNKGTNGTTRRAIVNLEGSPFFFSSRFNIFGSVGCGNLAIVSREIQTDPLASCVQQRCDHLASKFGGCYAVISENLTSYTATMTEIINPGKQEYSKRCASAFIFDLSKLNSSGPDLQFPDSISIDTTHVPATLEWNSVNCDLGAALCQQPEQVGPVPVPPKHVCTERCGKVNITYPFGIKVGCYMNEWFRISCKETDDGPKPFIRSINMQLLSVSFSLGRVIVNNSVTYFNCRNKSEDNNGVSVNLTGSPFFFSDIFNRFVSVGCGSVATILRNLTDYPVAGCLQPHCSNIVTSNGSCLAKIPPGLSSFAVNMTEIYPSNGSKKSCGSAFVVDVSLLDNVPGTPEFGLIPTTLHWDWGSPKDGHVPTALQWGRPIAGQCELKDGLETFCSSSGQYCWARLSVSHLCVCSADVNSDNDYHDSDVCQEIGKCGLLKYRYCDMLCLNAPDDYCSSPCPYSYQYSSADDSCNRVDSTPSSPKNFNGLPAFSMEEPTKSRNLPIIIGCSTSIGTVFVLLGTWYLYKVLKRRKTIKMKQKYFRRNGGLLLQQQLSSNEGNVEKIRLFTSKELEKATDYYSENRILGQGGQGTVYKGNVTDGSIVAIKKSKMVEEKKVDEKQLEQFINEVILLSQINHRNVVKLLGCCLETKVPLLVYEFIPNGTLSQLIHDQNEEFPLTWEMRLRIAIEIADALSYLHSAASVPIYHRDIKSGNILLDGKYRAKVSDFGISRSIALEQTHLTTQVQGTFGYLDPEYFRSNQFTEKSDVYSFGVVLVELLTGQKPISSIQSEEVRSLVNFFLLTMKENSLFDILDPMVRNNGTEEEIIAVAKLAKRSLNLNGKKRPTMKQIAKELERIRASEEANAIEQSVDEYSDTDDMIEPSAITSCSTSRSIINDSVTLPMDTYS</sequence>
<keyword evidence="3" id="KW-0597">Phosphoprotein</keyword>
<dbReference type="InterPro" id="IPR011009">
    <property type="entry name" value="Kinase-like_dom_sf"/>
</dbReference>
<evidence type="ECO:0000256" key="3">
    <source>
        <dbReference type="ARBA" id="ARBA00022553"/>
    </source>
</evidence>
<keyword evidence="7" id="KW-0547">Nucleotide-binding</keyword>
<gene>
    <name evidence="20" type="primary">LOC111279740</name>
</gene>
<dbReference type="Gene3D" id="1.10.510.10">
    <property type="entry name" value="Transferase(Phosphotransferase) domain 1"/>
    <property type="match status" value="1"/>
</dbReference>
<feature type="domain" description="Protein kinase" evidence="18">
    <location>
        <begin position="666"/>
        <end position="944"/>
    </location>
</feature>
<evidence type="ECO:0000256" key="9">
    <source>
        <dbReference type="ARBA" id="ARBA00022840"/>
    </source>
</evidence>
<evidence type="ECO:0000256" key="16">
    <source>
        <dbReference type="SAM" id="Phobius"/>
    </source>
</evidence>
<evidence type="ECO:0000256" key="11">
    <source>
        <dbReference type="ARBA" id="ARBA00023136"/>
    </source>
</evidence>
<dbReference type="SMART" id="SM00220">
    <property type="entry name" value="S_TKc"/>
    <property type="match status" value="1"/>
</dbReference>
<dbReference type="KEGG" id="dzi:111279740"/>
<evidence type="ECO:0000256" key="14">
    <source>
        <dbReference type="ARBA" id="ARBA00047558"/>
    </source>
</evidence>
<keyword evidence="8" id="KW-0418">Kinase</keyword>
<name>A0A6P5X297_DURZI</name>
<evidence type="ECO:0000256" key="5">
    <source>
        <dbReference type="ARBA" id="ARBA00022692"/>
    </source>
</evidence>
<evidence type="ECO:0000256" key="2">
    <source>
        <dbReference type="ARBA" id="ARBA00022527"/>
    </source>
</evidence>
<evidence type="ECO:0000256" key="4">
    <source>
        <dbReference type="ARBA" id="ARBA00022679"/>
    </source>
</evidence>
<dbReference type="GO" id="GO:0005886">
    <property type="term" value="C:plasma membrane"/>
    <property type="evidence" value="ECO:0007669"/>
    <property type="project" value="TreeGrafter"/>
</dbReference>
<dbReference type="InterPro" id="IPR045274">
    <property type="entry name" value="WAK-like"/>
</dbReference>
<dbReference type="OrthoDB" id="4062651at2759"/>
<evidence type="ECO:0000313" key="19">
    <source>
        <dbReference type="Proteomes" id="UP000515121"/>
    </source>
</evidence>
<comment type="catalytic activity">
    <reaction evidence="14">
        <text>L-seryl-[protein] + ATP = O-phospho-L-seryl-[protein] + ADP + H(+)</text>
        <dbReference type="Rhea" id="RHEA:17989"/>
        <dbReference type="Rhea" id="RHEA-COMP:9863"/>
        <dbReference type="Rhea" id="RHEA-COMP:11604"/>
        <dbReference type="ChEBI" id="CHEBI:15378"/>
        <dbReference type="ChEBI" id="CHEBI:29999"/>
        <dbReference type="ChEBI" id="CHEBI:30616"/>
        <dbReference type="ChEBI" id="CHEBI:83421"/>
        <dbReference type="ChEBI" id="CHEBI:456216"/>
    </reaction>
</comment>
<keyword evidence="12" id="KW-1015">Disulfide bond</keyword>
<dbReference type="PANTHER" id="PTHR27005:SF521">
    <property type="entry name" value="WALL-ASSOCIATED RECEPTOR KINASE-LIKE 6"/>
    <property type="match status" value="1"/>
</dbReference>
<dbReference type="Pfam" id="PF00069">
    <property type="entry name" value="Pkinase"/>
    <property type="match status" value="1"/>
</dbReference>
<dbReference type="InterPro" id="IPR000719">
    <property type="entry name" value="Prot_kinase_dom"/>
</dbReference>
<keyword evidence="2" id="KW-0723">Serine/threonine-protein kinase</keyword>
<evidence type="ECO:0000259" key="18">
    <source>
        <dbReference type="PROSITE" id="PS50011"/>
    </source>
</evidence>
<dbReference type="PANTHER" id="PTHR27005">
    <property type="entry name" value="WALL-ASSOCIATED RECEPTOR KINASE-LIKE 21"/>
    <property type="match status" value="1"/>
</dbReference>
<keyword evidence="9" id="KW-0067">ATP-binding</keyword>